<proteinExistence type="predicted"/>
<name>A0A0K1PJW9_9BACT</name>
<accession>A0A0K1PJW9</accession>
<evidence type="ECO:0000313" key="1">
    <source>
        <dbReference type="EMBL" id="AKU93815.1"/>
    </source>
</evidence>
<dbReference type="KEGG" id="llu:AKJ09_00479"/>
<evidence type="ECO:0000313" key="2">
    <source>
        <dbReference type="Proteomes" id="UP000064967"/>
    </source>
</evidence>
<dbReference type="STRING" id="1391654.AKJ09_00479"/>
<dbReference type="EMBL" id="CP012333">
    <property type="protein sequence ID" value="AKU93815.1"/>
    <property type="molecule type" value="Genomic_DNA"/>
</dbReference>
<reference evidence="1 2" key="1">
    <citation type="submission" date="2015-08" db="EMBL/GenBank/DDBJ databases">
        <authorList>
            <person name="Babu N.S."/>
            <person name="Beckwith C.J."/>
            <person name="Beseler K.G."/>
            <person name="Brison A."/>
            <person name="Carone J.V."/>
            <person name="Caskin T.P."/>
            <person name="Diamond M."/>
            <person name="Durham M.E."/>
            <person name="Foxe J.M."/>
            <person name="Go M."/>
            <person name="Henderson B.A."/>
            <person name="Jones I.B."/>
            <person name="McGettigan J.A."/>
            <person name="Micheletti S.J."/>
            <person name="Nasrallah M.E."/>
            <person name="Ortiz D."/>
            <person name="Piller C.R."/>
            <person name="Privatt S.R."/>
            <person name="Schneider S.L."/>
            <person name="Sharp S."/>
            <person name="Smith T.C."/>
            <person name="Stanton J.D."/>
            <person name="Ullery H.E."/>
            <person name="Wilson R.J."/>
            <person name="Serrano M.G."/>
            <person name="Buck G."/>
            <person name="Lee V."/>
            <person name="Wang Y."/>
            <person name="Carvalho R."/>
            <person name="Voegtly L."/>
            <person name="Shi R."/>
            <person name="Duckworth R."/>
            <person name="Johnson A."/>
            <person name="Loviza R."/>
            <person name="Walstead R."/>
            <person name="Shah Z."/>
            <person name="Kiflezghi M."/>
            <person name="Wade K."/>
            <person name="Ball S.L."/>
            <person name="Bradley K.W."/>
            <person name="Asai D.J."/>
            <person name="Bowman C.A."/>
            <person name="Russell D.A."/>
            <person name="Pope W.H."/>
            <person name="Jacobs-Sera D."/>
            <person name="Hendrix R.W."/>
            <person name="Hatfull G.F."/>
        </authorList>
    </citation>
    <scope>NUCLEOTIDE SEQUENCE [LARGE SCALE GENOMIC DNA]</scope>
    <source>
        <strain evidence="1 2">DSM 27648</strain>
    </source>
</reference>
<protein>
    <submittedName>
        <fullName evidence="1">Uncharacterized protein</fullName>
    </submittedName>
</protein>
<keyword evidence="2" id="KW-1185">Reference proteome</keyword>
<organism evidence="1 2">
    <name type="scientific">Labilithrix luteola</name>
    <dbReference type="NCBI Taxonomy" id="1391654"/>
    <lineage>
        <taxon>Bacteria</taxon>
        <taxon>Pseudomonadati</taxon>
        <taxon>Myxococcota</taxon>
        <taxon>Polyangia</taxon>
        <taxon>Polyangiales</taxon>
        <taxon>Labilitrichaceae</taxon>
        <taxon>Labilithrix</taxon>
    </lineage>
</organism>
<dbReference type="Proteomes" id="UP000064967">
    <property type="component" value="Chromosome"/>
</dbReference>
<gene>
    <name evidence="1" type="ORF">AKJ09_00479</name>
</gene>
<sequence>MQIEDQAIRLRTMVGIEESLRRPKCRYPKPGRLEQVLDRTNDRCIVVDDPDKSDV</sequence>
<dbReference type="AlphaFoldDB" id="A0A0K1PJW9"/>